<evidence type="ECO:0000259" key="1">
    <source>
        <dbReference type="Pfam" id="PF03724"/>
    </source>
</evidence>
<proteinExistence type="predicted"/>
<dbReference type="InterPro" id="IPR005184">
    <property type="entry name" value="DUF306_Meta_HslJ"/>
</dbReference>
<dbReference type="PANTHER" id="PTHR35535:SF1">
    <property type="entry name" value="HEAT SHOCK PROTEIN HSLJ"/>
    <property type="match status" value="1"/>
</dbReference>
<dbReference type="InterPro" id="IPR038670">
    <property type="entry name" value="HslJ-like_sf"/>
</dbReference>
<accession>A0ABS3CEV9</accession>
<evidence type="ECO:0000313" key="3">
    <source>
        <dbReference type="Proteomes" id="UP000664480"/>
    </source>
</evidence>
<dbReference type="Proteomes" id="UP000664480">
    <property type="component" value="Unassembled WGS sequence"/>
</dbReference>
<dbReference type="Pfam" id="PF03724">
    <property type="entry name" value="META"/>
    <property type="match status" value="1"/>
</dbReference>
<name>A0ABS3CEV9_9BACT</name>
<dbReference type="Gene3D" id="2.40.128.270">
    <property type="match status" value="1"/>
</dbReference>
<gene>
    <name evidence="2" type="ORF">J0A69_06330</name>
</gene>
<organism evidence="2 3">
    <name type="scientific">Algoriphagus pacificus</name>
    <dbReference type="NCBI Taxonomy" id="2811234"/>
    <lineage>
        <taxon>Bacteria</taxon>
        <taxon>Pseudomonadati</taxon>
        <taxon>Bacteroidota</taxon>
        <taxon>Cytophagia</taxon>
        <taxon>Cytophagales</taxon>
        <taxon>Cyclobacteriaceae</taxon>
        <taxon>Algoriphagus</taxon>
    </lineage>
</organism>
<protein>
    <submittedName>
        <fullName evidence="2">META domain-containing protein</fullName>
    </submittedName>
</protein>
<feature type="domain" description="DUF306" evidence="1">
    <location>
        <begin position="30"/>
        <end position="133"/>
    </location>
</feature>
<sequence length="138" mass="15078">MKAFRVIPIIFLAVVLANCKPVQKTAVGFLSNKTWVLESIAGSGDLSTDFQEEIPYLTFMEAGRLSGGSGCNVFSGIYKLEDASLELDPGAMTQKICHGVKEELFLNTLKGVTKFKKSGDWLVLQNESGDLMKLSPKE</sequence>
<reference evidence="2 3" key="1">
    <citation type="submission" date="2021-03" db="EMBL/GenBank/DDBJ databases">
        <title>novel species isolated from a fishpond in China.</title>
        <authorList>
            <person name="Lu H."/>
            <person name="Cai Z."/>
        </authorList>
    </citation>
    <scope>NUCLEOTIDE SEQUENCE [LARGE SCALE GENOMIC DNA]</scope>
    <source>
        <strain evidence="2 3">YJ13C</strain>
    </source>
</reference>
<comment type="caution">
    <text evidence="2">The sequence shown here is derived from an EMBL/GenBank/DDBJ whole genome shotgun (WGS) entry which is preliminary data.</text>
</comment>
<dbReference type="RefSeq" id="WP_206585672.1">
    <property type="nucleotide sequence ID" value="NZ_JAFKCU010000001.1"/>
</dbReference>
<dbReference type="EMBL" id="JAFKCU010000001">
    <property type="protein sequence ID" value="MBN7815036.1"/>
    <property type="molecule type" value="Genomic_DNA"/>
</dbReference>
<keyword evidence="3" id="KW-1185">Reference proteome</keyword>
<dbReference type="PANTHER" id="PTHR35535">
    <property type="entry name" value="HEAT SHOCK PROTEIN HSLJ"/>
    <property type="match status" value="1"/>
</dbReference>
<evidence type="ECO:0000313" key="2">
    <source>
        <dbReference type="EMBL" id="MBN7815036.1"/>
    </source>
</evidence>
<dbReference type="InterPro" id="IPR053147">
    <property type="entry name" value="Hsp_HslJ-like"/>
</dbReference>